<evidence type="ECO:0000259" key="9">
    <source>
        <dbReference type="Pfam" id="PF00535"/>
    </source>
</evidence>
<evidence type="ECO:0000256" key="3">
    <source>
        <dbReference type="ARBA" id="ARBA00022676"/>
    </source>
</evidence>
<dbReference type="AlphaFoldDB" id="A0A3B1D4P3"/>
<reference evidence="10" key="1">
    <citation type="submission" date="2018-06" db="EMBL/GenBank/DDBJ databases">
        <authorList>
            <person name="Zhirakovskaya E."/>
        </authorList>
    </citation>
    <scope>NUCLEOTIDE SEQUENCE</scope>
</reference>
<name>A0A3B1D4P3_9ZZZZ</name>
<keyword evidence="7 8" id="KW-0472">Membrane</keyword>
<dbReference type="EMBL" id="UOGJ01000071">
    <property type="protein sequence ID" value="VAX35702.1"/>
    <property type="molecule type" value="Genomic_DNA"/>
</dbReference>
<dbReference type="InterPro" id="IPR001173">
    <property type="entry name" value="Glyco_trans_2-like"/>
</dbReference>
<keyword evidence="5 8" id="KW-0812">Transmembrane</keyword>
<dbReference type="GO" id="GO:0016757">
    <property type="term" value="F:glycosyltransferase activity"/>
    <property type="evidence" value="ECO:0007669"/>
    <property type="project" value="UniProtKB-KW"/>
</dbReference>
<evidence type="ECO:0000256" key="2">
    <source>
        <dbReference type="ARBA" id="ARBA00022475"/>
    </source>
</evidence>
<dbReference type="CDD" id="cd04187">
    <property type="entry name" value="DPM1_like_bac"/>
    <property type="match status" value="1"/>
</dbReference>
<organism evidence="10">
    <name type="scientific">hydrothermal vent metagenome</name>
    <dbReference type="NCBI Taxonomy" id="652676"/>
    <lineage>
        <taxon>unclassified sequences</taxon>
        <taxon>metagenomes</taxon>
        <taxon>ecological metagenomes</taxon>
    </lineage>
</organism>
<comment type="subcellular location">
    <subcellularLocation>
        <location evidence="1">Cell membrane</location>
        <topology evidence="1">Multi-pass membrane protein</topology>
    </subcellularLocation>
</comment>
<evidence type="ECO:0000256" key="5">
    <source>
        <dbReference type="ARBA" id="ARBA00022692"/>
    </source>
</evidence>
<keyword evidence="3" id="KW-0328">Glycosyltransferase</keyword>
<protein>
    <submittedName>
        <fullName evidence="10">Glycosyltransferase</fullName>
    </submittedName>
</protein>
<keyword evidence="4 10" id="KW-0808">Transferase</keyword>
<proteinExistence type="predicted"/>
<dbReference type="PANTHER" id="PTHR48090:SF1">
    <property type="entry name" value="PROPHAGE BACTOPRENOL GLUCOSYL TRANSFERASE HOMOLOG"/>
    <property type="match status" value="1"/>
</dbReference>
<evidence type="ECO:0000313" key="10">
    <source>
        <dbReference type="EMBL" id="VAX35702.1"/>
    </source>
</evidence>
<dbReference type="InterPro" id="IPR050256">
    <property type="entry name" value="Glycosyltransferase_2"/>
</dbReference>
<evidence type="ECO:0000256" key="6">
    <source>
        <dbReference type="ARBA" id="ARBA00022989"/>
    </source>
</evidence>
<dbReference type="FunFam" id="3.90.550.10:FF:000079">
    <property type="entry name" value="Probable glycosyl transferase"/>
    <property type="match status" value="1"/>
</dbReference>
<sequence>MKHKNIDISIVIPLLNEESNIRELFKQLRRVLEKAVEAFEIIFVDDGSTDQSFAVLKGLHQEYPDSVRVIKFSRNFGQQPAIAAGLKQAQGKAVVVMDADLQDPPEVIGQFIAKWKEGFDVVYGVRSQREGETFFKKFTAELFYKFIRKISCVEIPANVGDFYLLDRKVVDVFIELKEHHRFNRGLVAWMGFKRGVVMYTRKARHSGVTKYSLTKMIRFALDAIMSFSFAPLRMISCFGIFLILFSIIILLIILCLKTFASTMIAGWVFIADSILFTGGLQLLAMGLIGEYLARIGEDTKARPLFVVEEVL</sequence>
<keyword evidence="6 8" id="KW-1133">Transmembrane helix</keyword>
<dbReference type="Gene3D" id="3.90.550.10">
    <property type="entry name" value="Spore Coat Polysaccharide Biosynthesis Protein SpsA, Chain A"/>
    <property type="match status" value="1"/>
</dbReference>
<keyword evidence="2" id="KW-1003">Cell membrane</keyword>
<evidence type="ECO:0000256" key="4">
    <source>
        <dbReference type="ARBA" id="ARBA00022679"/>
    </source>
</evidence>
<dbReference type="InterPro" id="IPR029044">
    <property type="entry name" value="Nucleotide-diphossugar_trans"/>
</dbReference>
<evidence type="ECO:0000256" key="7">
    <source>
        <dbReference type="ARBA" id="ARBA00023136"/>
    </source>
</evidence>
<feature type="transmembrane region" description="Helical" evidence="8">
    <location>
        <begin position="235"/>
        <end position="260"/>
    </location>
</feature>
<accession>A0A3B1D4P3</accession>
<feature type="transmembrane region" description="Helical" evidence="8">
    <location>
        <begin position="266"/>
        <end position="293"/>
    </location>
</feature>
<evidence type="ECO:0000256" key="8">
    <source>
        <dbReference type="SAM" id="Phobius"/>
    </source>
</evidence>
<gene>
    <name evidence="10" type="ORF">MNBD_UNCLBAC01-506</name>
</gene>
<evidence type="ECO:0000256" key="1">
    <source>
        <dbReference type="ARBA" id="ARBA00004651"/>
    </source>
</evidence>
<feature type="domain" description="Glycosyltransferase 2-like" evidence="9">
    <location>
        <begin position="9"/>
        <end position="170"/>
    </location>
</feature>
<dbReference type="SUPFAM" id="SSF53448">
    <property type="entry name" value="Nucleotide-diphospho-sugar transferases"/>
    <property type="match status" value="1"/>
</dbReference>
<dbReference type="PANTHER" id="PTHR48090">
    <property type="entry name" value="UNDECAPRENYL-PHOSPHATE 4-DEOXY-4-FORMAMIDO-L-ARABINOSE TRANSFERASE-RELATED"/>
    <property type="match status" value="1"/>
</dbReference>
<dbReference type="Pfam" id="PF00535">
    <property type="entry name" value="Glycos_transf_2"/>
    <property type="match status" value="1"/>
</dbReference>
<dbReference type="GO" id="GO:0005886">
    <property type="term" value="C:plasma membrane"/>
    <property type="evidence" value="ECO:0007669"/>
    <property type="project" value="UniProtKB-SubCell"/>
</dbReference>